<dbReference type="InterPro" id="IPR058841">
    <property type="entry name" value="HTH_76"/>
</dbReference>
<dbReference type="AlphaFoldDB" id="A0A178ZD52"/>
<dbReference type="PANTHER" id="PTHR36855">
    <property type="entry name" value="CHROMOSOME 10, WHOLE GENOME SHOTGUN SEQUENCE"/>
    <property type="match status" value="1"/>
</dbReference>
<name>A0A178ZD52_9EURO</name>
<dbReference type="STRING" id="1367422.A0A178ZD52"/>
<proteinExistence type="predicted"/>
<sequence length="270" mass="28992">MASQYASDQTNPASQPDLEAIYTQLSRYPFSTDAEYQAGLATILGHQDTPATPEELDEKSDLVLQAQCFYFSRRFHITPPVVPQAYSTWLQSQPHPHPHTQLFQPHSQPERSTSTPSSPPQDLPPTAAPTSATTDTTAASPVGAAEDPPYPTSFAAIVDLITRNIPVPGIEEIPPTVLEPGSSKIDRTPRRKKPWEKDDDVTQSGEQESKVEGTSLEAGDTQATSRSEQSDEAGSGPDGVDVNGHKMAGEGVVKILQPNAIPDSGLLGKD</sequence>
<feature type="domain" description="PEX14-like helix-turn-helix" evidence="3">
    <location>
        <begin position="19"/>
        <end position="94"/>
    </location>
</feature>
<keyword evidence="5" id="KW-1185">Reference proteome</keyword>
<reference evidence="4 5" key="1">
    <citation type="submission" date="2016-04" db="EMBL/GenBank/DDBJ databases">
        <title>Draft genome of Fonsecaea erecta CBS 125763.</title>
        <authorList>
            <person name="Weiss V.A."/>
            <person name="Vicente V.A."/>
            <person name="Raittz R.T."/>
            <person name="Moreno L.F."/>
            <person name="De Souza E.M."/>
            <person name="Pedrosa F.O."/>
            <person name="Steffens M.B."/>
            <person name="Faoro H."/>
            <person name="Tadra-Sfeir M.Z."/>
            <person name="Najafzadeh M.J."/>
            <person name="Felipe M.S."/>
            <person name="Teixeira M."/>
            <person name="Sun J."/>
            <person name="Xi L."/>
            <person name="Gomes R."/>
            <person name="De Azevedo C.M."/>
            <person name="Salgado C.G."/>
            <person name="Da Silva M.B."/>
            <person name="Nascimento M.F."/>
            <person name="Queiroz-Telles F."/>
            <person name="Attili D.S."/>
            <person name="Gorbushina A."/>
        </authorList>
    </citation>
    <scope>NUCLEOTIDE SEQUENCE [LARGE SCALE GENOMIC DNA]</scope>
    <source>
        <strain evidence="4 5">CBS 125763</strain>
    </source>
</reference>
<organism evidence="4 5">
    <name type="scientific">Fonsecaea erecta</name>
    <dbReference type="NCBI Taxonomy" id="1367422"/>
    <lineage>
        <taxon>Eukaryota</taxon>
        <taxon>Fungi</taxon>
        <taxon>Dikarya</taxon>
        <taxon>Ascomycota</taxon>
        <taxon>Pezizomycotina</taxon>
        <taxon>Eurotiomycetes</taxon>
        <taxon>Chaetothyriomycetidae</taxon>
        <taxon>Chaetothyriales</taxon>
        <taxon>Herpotrichiellaceae</taxon>
        <taxon>Fonsecaea</taxon>
    </lineage>
</organism>
<dbReference type="PANTHER" id="PTHR36855:SF1">
    <property type="entry name" value="PEROXISOME MEMBRANE ANCHOR PROTEIN PEX14P N-TERMINAL DOMAIN-CONTAINING PROTEIN"/>
    <property type="match status" value="1"/>
</dbReference>
<dbReference type="RefSeq" id="XP_018691097.1">
    <property type="nucleotide sequence ID" value="XM_018839976.1"/>
</dbReference>
<feature type="region of interest" description="Disordered" evidence="1">
    <location>
        <begin position="170"/>
        <end position="270"/>
    </location>
</feature>
<feature type="region of interest" description="Disordered" evidence="1">
    <location>
        <begin position="90"/>
        <end position="150"/>
    </location>
</feature>
<dbReference type="Pfam" id="PF25871">
    <property type="entry name" value="HTH_76"/>
    <property type="match status" value="1"/>
</dbReference>
<dbReference type="Pfam" id="PF17733">
    <property type="entry name" value="KPWE_dom"/>
    <property type="match status" value="1"/>
</dbReference>
<dbReference type="InterPro" id="IPR040554">
    <property type="entry name" value="KPWE_PEX14_dom"/>
</dbReference>
<protein>
    <submittedName>
        <fullName evidence="4">Uncharacterized protein</fullName>
    </submittedName>
</protein>
<feature type="compositionally biased region" description="Pro residues" evidence="1">
    <location>
        <begin position="117"/>
        <end position="127"/>
    </location>
</feature>
<feature type="compositionally biased region" description="Low complexity" evidence="1">
    <location>
        <begin position="128"/>
        <end position="141"/>
    </location>
</feature>
<gene>
    <name evidence="4" type="ORF">AYL99_08468</name>
</gene>
<dbReference type="Proteomes" id="UP000078343">
    <property type="component" value="Unassembled WGS sequence"/>
</dbReference>
<comment type="caution">
    <text evidence="4">The sequence shown here is derived from an EMBL/GenBank/DDBJ whole genome shotgun (WGS) entry which is preliminary data.</text>
</comment>
<dbReference type="OrthoDB" id="9936937at2759"/>
<evidence type="ECO:0000313" key="4">
    <source>
        <dbReference type="EMBL" id="OAP57730.1"/>
    </source>
</evidence>
<dbReference type="EMBL" id="LVYI01000007">
    <property type="protein sequence ID" value="OAP57730.1"/>
    <property type="molecule type" value="Genomic_DNA"/>
</dbReference>
<evidence type="ECO:0000256" key="1">
    <source>
        <dbReference type="SAM" id="MobiDB-lite"/>
    </source>
</evidence>
<dbReference type="GeneID" id="30012636"/>
<evidence type="ECO:0000313" key="5">
    <source>
        <dbReference type="Proteomes" id="UP000078343"/>
    </source>
</evidence>
<evidence type="ECO:0000259" key="3">
    <source>
        <dbReference type="Pfam" id="PF25871"/>
    </source>
</evidence>
<accession>A0A178ZD52</accession>
<feature type="domain" description="Peroxisomal membrane protein PEX14-like KPWE" evidence="2">
    <location>
        <begin position="149"/>
        <end position="197"/>
    </location>
</feature>
<evidence type="ECO:0000259" key="2">
    <source>
        <dbReference type="Pfam" id="PF17733"/>
    </source>
</evidence>